<protein>
    <recommendedName>
        <fullName evidence="9">Protein kinase domain-containing protein</fullName>
    </recommendedName>
</protein>
<dbReference type="GO" id="GO:0004674">
    <property type="term" value="F:protein serine/threonine kinase activity"/>
    <property type="evidence" value="ECO:0007669"/>
    <property type="project" value="UniProtKB-KW"/>
</dbReference>
<evidence type="ECO:0000313" key="10">
    <source>
        <dbReference type="EMBL" id="CEP01196.1"/>
    </source>
</evidence>
<dbReference type="PANTHER" id="PTHR22974">
    <property type="entry name" value="MIXED LINEAGE PROTEIN KINASE"/>
    <property type="match status" value="1"/>
</dbReference>
<feature type="compositionally biased region" description="Polar residues" evidence="8">
    <location>
        <begin position="485"/>
        <end position="500"/>
    </location>
</feature>
<dbReference type="PROSITE" id="PS50011">
    <property type="entry name" value="PROTEIN_KINASE_DOM"/>
    <property type="match status" value="1"/>
</dbReference>
<evidence type="ECO:0000256" key="5">
    <source>
        <dbReference type="ARBA" id="ARBA00022840"/>
    </source>
</evidence>
<dbReference type="GO" id="GO:0005524">
    <property type="term" value="F:ATP binding"/>
    <property type="evidence" value="ECO:0007669"/>
    <property type="project" value="UniProtKB-UniRule"/>
</dbReference>
<keyword evidence="5 6" id="KW-0067">ATP-binding</keyword>
<evidence type="ECO:0000256" key="8">
    <source>
        <dbReference type="SAM" id="MobiDB-lite"/>
    </source>
</evidence>
<proteinExistence type="inferred from homology"/>
<accession>A0A0G4J1P7</accession>
<reference evidence="10 11" key="1">
    <citation type="submission" date="2015-02" db="EMBL/GenBank/DDBJ databases">
        <authorList>
            <person name="Chooi Y.-H."/>
        </authorList>
    </citation>
    <scope>NUCLEOTIDE SEQUENCE [LARGE SCALE GENOMIC DNA]</scope>
    <source>
        <strain evidence="10">E3</strain>
    </source>
</reference>
<keyword evidence="2" id="KW-0808">Transferase</keyword>
<dbReference type="InterPro" id="IPR011009">
    <property type="entry name" value="Kinase-like_dom_sf"/>
</dbReference>
<dbReference type="STRING" id="37360.A0A0G4J1P7"/>
<dbReference type="SMART" id="SM00220">
    <property type="entry name" value="S_TKc"/>
    <property type="match status" value="1"/>
</dbReference>
<dbReference type="GO" id="GO:0035556">
    <property type="term" value="P:intracellular signal transduction"/>
    <property type="evidence" value="ECO:0007669"/>
    <property type="project" value="TreeGrafter"/>
</dbReference>
<feature type="region of interest" description="Disordered" evidence="8">
    <location>
        <begin position="1"/>
        <end position="25"/>
    </location>
</feature>
<comment type="similarity">
    <text evidence="7">Belongs to the protein kinase superfamily.</text>
</comment>
<dbReference type="Pfam" id="PF00069">
    <property type="entry name" value="Pkinase"/>
    <property type="match status" value="1"/>
</dbReference>
<feature type="domain" description="Protein kinase" evidence="9">
    <location>
        <begin position="207"/>
        <end position="478"/>
    </location>
</feature>
<dbReference type="GO" id="GO:0007059">
    <property type="term" value="P:chromosome segregation"/>
    <property type="evidence" value="ECO:0007669"/>
    <property type="project" value="TreeGrafter"/>
</dbReference>
<dbReference type="Proteomes" id="UP000039324">
    <property type="component" value="Unassembled WGS sequence"/>
</dbReference>
<evidence type="ECO:0000256" key="7">
    <source>
        <dbReference type="RuleBase" id="RU000304"/>
    </source>
</evidence>
<dbReference type="OMA" id="EAGNQSK"/>
<dbReference type="SUPFAM" id="SSF56112">
    <property type="entry name" value="Protein kinase-like (PK-like)"/>
    <property type="match status" value="1"/>
</dbReference>
<organism evidence="10 11">
    <name type="scientific">Plasmodiophora brassicae</name>
    <name type="common">Clubroot disease agent</name>
    <dbReference type="NCBI Taxonomy" id="37360"/>
    <lineage>
        <taxon>Eukaryota</taxon>
        <taxon>Sar</taxon>
        <taxon>Rhizaria</taxon>
        <taxon>Endomyxa</taxon>
        <taxon>Phytomyxea</taxon>
        <taxon>Plasmodiophorida</taxon>
        <taxon>Plasmodiophoridae</taxon>
        <taxon>Plasmodiophora</taxon>
    </lineage>
</organism>
<evidence type="ECO:0000259" key="9">
    <source>
        <dbReference type="PROSITE" id="PS50011"/>
    </source>
</evidence>
<feature type="compositionally biased region" description="Pro residues" evidence="8">
    <location>
        <begin position="1"/>
        <end position="11"/>
    </location>
</feature>
<name>A0A0G4J1P7_PLABS</name>
<evidence type="ECO:0000256" key="3">
    <source>
        <dbReference type="ARBA" id="ARBA00022741"/>
    </source>
</evidence>
<dbReference type="PROSITE" id="PS00108">
    <property type="entry name" value="PROTEIN_KINASE_ST"/>
    <property type="match status" value="1"/>
</dbReference>
<dbReference type="PANTHER" id="PTHR22974:SF23">
    <property type="entry name" value="TOUSLED-LIKE KINASE, ISOFORM G"/>
    <property type="match status" value="1"/>
</dbReference>
<evidence type="ECO:0000313" key="11">
    <source>
        <dbReference type="Proteomes" id="UP000039324"/>
    </source>
</evidence>
<dbReference type="AlphaFoldDB" id="A0A0G4J1P7"/>
<keyword evidence="1 7" id="KW-0723">Serine/threonine-protein kinase</keyword>
<gene>
    <name evidence="10" type="ORF">PBRA_008508</name>
</gene>
<dbReference type="EMBL" id="CDSF01000111">
    <property type="protein sequence ID" value="CEP01196.1"/>
    <property type="molecule type" value="Genomic_DNA"/>
</dbReference>
<evidence type="ECO:0000256" key="6">
    <source>
        <dbReference type="PROSITE-ProRule" id="PRU10141"/>
    </source>
</evidence>
<keyword evidence="4" id="KW-0418">Kinase</keyword>
<feature type="region of interest" description="Disordered" evidence="8">
    <location>
        <begin position="481"/>
        <end position="500"/>
    </location>
</feature>
<dbReference type="InterPro" id="IPR000719">
    <property type="entry name" value="Prot_kinase_dom"/>
</dbReference>
<dbReference type="InterPro" id="IPR008271">
    <property type="entry name" value="Ser/Thr_kinase_AS"/>
</dbReference>
<sequence length="500" mass="57578">MPVDPPPPPPALVTTMSSATPTPPPAVDDTLVDRLELELHRVRQELHEYRTRSTGIIMQLLRQLAACEAREAQEQLIRNNAQLGCRIPSASPHIANDSWEDGELFRALQRKHLRLRQEREDIDRERKLAASRRRKLTPGDAEAIAEEDEKEEILRLRAAMLKREQLKLQAEEIDLECRRKNHIRLSRLLEEESRSRFGNYPVLNQRYVVLQLIGKGGFSEVFKAFDLTEHRYVACKIHQLNPAWSIERRRTYTRHASREYEIHKQLQHPRIVLLYDVFAIDDQCFCTILEYCDGSDLDMYLKQVEVLPERSARCIMMQIFSGLKYLNSQHPRIVHYDLKPGNILFHKGEIKIADFGLSKLLDSAEDSVELTSPGYGSYWYLPPEVFDDPIKAIVSSKVDVWSAGVIFYQMLFGKRPFGHELTARAILHEKTILHATSIDFPLTKPPVSAEAKQFIRRCLAHRHQDRPTVFEILDDPYLKAKPRASNGTSAAASQHPDSID</sequence>
<evidence type="ECO:0000256" key="4">
    <source>
        <dbReference type="ARBA" id="ARBA00022777"/>
    </source>
</evidence>
<dbReference type="FunFam" id="1.10.510.10:FF:000698">
    <property type="entry name" value="Serine/threonine-protein kinase tousled-like 1"/>
    <property type="match status" value="1"/>
</dbReference>
<dbReference type="CDD" id="cd13990">
    <property type="entry name" value="STKc_TLK"/>
    <property type="match status" value="1"/>
</dbReference>
<evidence type="ECO:0000256" key="2">
    <source>
        <dbReference type="ARBA" id="ARBA00022679"/>
    </source>
</evidence>
<dbReference type="InterPro" id="IPR017441">
    <property type="entry name" value="Protein_kinase_ATP_BS"/>
</dbReference>
<dbReference type="OrthoDB" id="346907at2759"/>
<dbReference type="Gene3D" id="1.10.510.10">
    <property type="entry name" value="Transferase(Phosphotransferase) domain 1"/>
    <property type="match status" value="1"/>
</dbReference>
<evidence type="ECO:0000256" key="1">
    <source>
        <dbReference type="ARBA" id="ARBA00022527"/>
    </source>
</evidence>
<keyword evidence="3 6" id="KW-0547">Nucleotide-binding</keyword>
<dbReference type="GO" id="GO:0005634">
    <property type="term" value="C:nucleus"/>
    <property type="evidence" value="ECO:0007669"/>
    <property type="project" value="TreeGrafter"/>
</dbReference>
<dbReference type="PROSITE" id="PS00107">
    <property type="entry name" value="PROTEIN_KINASE_ATP"/>
    <property type="match status" value="1"/>
</dbReference>
<feature type="binding site" evidence="6">
    <location>
        <position position="236"/>
    </location>
    <ligand>
        <name>ATP</name>
        <dbReference type="ChEBI" id="CHEBI:30616"/>
    </ligand>
</feature>
<keyword evidence="11" id="KW-1185">Reference proteome</keyword>